<protein>
    <recommendedName>
        <fullName evidence="3">Curli production assembly/transport component CsgG</fullName>
    </recommendedName>
</protein>
<gene>
    <name evidence="1" type="ORF">GTQ38_20095</name>
</gene>
<evidence type="ECO:0000313" key="1">
    <source>
        <dbReference type="EMBL" id="NAS14324.1"/>
    </source>
</evidence>
<dbReference type="EMBL" id="WXYO01000009">
    <property type="protein sequence ID" value="NAS14324.1"/>
    <property type="molecule type" value="Genomic_DNA"/>
</dbReference>
<comment type="caution">
    <text evidence="1">The sequence shown here is derived from an EMBL/GenBank/DDBJ whole genome shotgun (WGS) entry which is preliminary data.</text>
</comment>
<evidence type="ECO:0008006" key="3">
    <source>
        <dbReference type="Google" id="ProtNLM"/>
    </source>
</evidence>
<organism evidence="1 2">
    <name type="scientific">Poritiphilus flavus</name>
    <dbReference type="NCBI Taxonomy" id="2697053"/>
    <lineage>
        <taxon>Bacteria</taxon>
        <taxon>Pseudomonadati</taxon>
        <taxon>Bacteroidota</taxon>
        <taxon>Flavobacteriia</taxon>
        <taxon>Flavobacteriales</taxon>
        <taxon>Flavobacteriaceae</taxon>
        <taxon>Poritiphilus</taxon>
    </lineage>
</organism>
<proteinExistence type="predicted"/>
<keyword evidence="2" id="KW-1185">Reference proteome</keyword>
<reference evidence="1 2" key="1">
    <citation type="submission" date="2020-01" db="EMBL/GenBank/DDBJ databases">
        <title>Bacteria diversity of Porities sp.</title>
        <authorList>
            <person name="Wang G."/>
        </authorList>
    </citation>
    <scope>NUCLEOTIDE SEQUENCE [LARGE SCALE GENOMIC DNA]</scope>
    <source>
        <strain evidence="1 2">R33</strain>
    </source>
</reference>
<dbReference type="Gene3D" id="3.40.50.10610">
    <property type="entry name" value="ABC-type transport auxiliary lipoprotein component"/>
    <property type="match status" value="1"/>
</dbReference>
<dbReference type="Proteomes" id="UP000475249">
    <property type="component" value="Unassembled WGS sequence"/>
</dbReference>
<name>A0A6L9EHR7_9FLAO</name>
<evidence type="ECO:0000313" key="2">
    <source>
        <dbReference type="Proteomes" id="UP000475249"/>
    </source>
</evidence>
<dbReference type="AlphaFoldDB" id="A0A6L9EHR7"/>
<accession>A0A6L9EHR7</accession>
<dbReference type="RefSeq" id="WP_161437365.1">
    <property type="nucleotide sequence ID" value="NZ_WXYO01000009.1"/>
</dbReference>
<sequence>MNLTTMKKYLILLLICTGLSYGQHSTIGIQSTRALNLENAVEAELVCQKIKEVILSTGTYEILDREALGLVMDEQNIQKKITSINADVVAQGRIKGAEFIIASKLFNVAYKKIKPSIFEKPIESVLGSDEDKDSEVGLQRAVFSFSVDILDTETGATLNTQKFSIGTVSDNLGGITKPEAFQSALKAKSLEGKLSQFLNESGGGAIKLISIEEEKGGSAAIVLINSGSSTDTKKNKKFKVYEISVLQIDGEDTIREKWVADLKVTAVEGEKLSTAKVDKGGQKLKELFESGAKLICKSK</sequence>